<comment type="caution">
    <text evidence="1">The sequence shown here is derived from an EMBL/GenBank/DDBJ whole genome shotgun (WGS) entry which is preliminary data.</text>
</comment>
<keyword evidence="1" id="KW-0808">Transferase</keyword>
<dbReference type="EMBL" id="BHVQ01000029">
    <property type="protein sequence ID" value="GCA80479.1"/>
    <property type="molecule type" value="Genomic_DNA"/>
</dbReference>
<evidence type="ECO:0000313" key="2">
    <source>
        <dbReference type="Proteomes" id="UP000324689"/>
    </source>
</evidence>
<dbReference type="Proteomes" id="UP000324689">
    <property type="component" value="Unassembled WGS sequence"/>
</dbReference>
<dbReference type="EC" id="2.1.1.197" evidence="1"/>
<proteinExistence type="predicted"/>
<organism evidence="1 2">
    <name type="scientific">Microcystis aeruginosa NIES-2521</name>
    <dbReference type="NCBI Taxonomy" id="2303983"/>
    <lineage>
        <taxon>Bacteria</taxon>
        <taxon>Bacillati</taxon>
        <taxon>Cyanobacteriota</taxon>
        <taxon>Cyanophyceae</taxon>
        <taxon>Oscillatoriophycideae</taxon>
        <taxon>Chroococcales</taxon>
        <taxon>Microcystaceae</taxon>
        <taxon>Microcystis</taxon>
    </lineage>
</organism>
<dbReference type="GO" id="GO:0032259">
    <property type="term" value="P:methylation"/>
    <property type="evidence" value="ECO:0007669"/>
    <property type="project" value="UniProtKB-KW"/>
</dbReference>
<dbReference type="RefSeq" id="WP_149976011.1">
    <property type="nucleotide sequence ID" value="NZ_BHVQ01000029.1"/>
</dbReference>
<dbReference type="SUPFAM" id="SSF53335">
    <property type="entry name" value="S-adenosyl-L-methionine-dependent methyltransferases"/>
    <property type="match status" value="1"/>
</dbReference>
<accession>A0A5A5S0Q3</accession>
<dbReference type="Gene3D" id="3.40.50.150">
    <property type="entry name" value="Vaccinia Virus protein VP39"/>
    <property type="match status" value="1"/>
</dbReference>
<dbReference type="InterPro" id="IPR029063">
    <property type="entry name" value="SAM-dependent_MTases_sf"/>
</dbReference>
<dbReference type="GO" id="GO:0102130">
    <property type="term" value="F:malonyl-CoA methyltransferase activity"/>
    <property type="evidence" value="ECO:0007669"/>
    <property type="project" value="UniProtKB-EC"/>
</dbReference>
<dbReference type="AlphaFoldDB" id="A0A5A5S0Q3"/>
<reference evidence="1 2" key="1">
    <citation type="submission" date="2018-09" db="EMBL/GenBank/DDBJ databases">
        <title>Evolutionary history of phycoerythrin pigmentation in the water bloom-forming cyanobacterium Microcystis aeruginosa.</title>
        <authorList>
            <person name="Tanabe Y."/>
            <person name="Tanabe Y."/>
            <person name="Yamaguchi H."/>
        </authorList>
    </citation>
    <scope>NUCLEOTIDE SEQUENCE [LARGE SCALE GENOMIC DNA]</scope>
    <source>
        <strain evidence="1 2">NIES-2521</strain>
    </source>
</reference>
<evidence type="ECO:0000313" key="1">
    <source>
        <dbReference type="EMBL" id="GCA80479.1"/>
    </source>
</evidence>
<dbReference type="CDD" id="cd02440">
    <property type="entry name" value="AdoMet_MTases"/>
    <property type="match status" value="1"/>
</dbReference>
<dbReference type="Pfam" id="PF13489">
    <property type="entry name" value="Methyltransf_23"/>
    <property type="match status" value="1"/>
</dbReference>
<dbReference type="PANTHER" id="PTHR43861">
    <property type="entry name" value="TRANS-ACONITATE 2-METHYLTRANSFERASE-RELATED"/>
    <property type="match status" value="1"/>
</dbReference>
<name>A0A5A5S0Q3_MICAE</name>
<keyword evidence="1" id="KW-0489">Methyltransferase</keyword>
<gene>
    <name evidence="1" type="primary">bioC</name>
    <name evidence="1" type="ORF">MiTs_02487</name>
</gene>
<sequence>MNNKLNESIHCPLCRNSSIKPAFGKFNYSFLECQSCSSLFVYPIPSSSELEAFYTSPDVQKLSQVCWNETAESHRHVWGVWQEALNLIEKLAGKGVLLDVGCGTGQFLQFARRKGWQRLEGIELVPEIAERARSLSDAKIYTSTLLKADLPSHYYSGIVLWDIVEHLNDVESILQEVYRLLKPGGILLIGTVNRHGLSLRYLGVNALTVNPPEHILFFSARGMKSILELTGFRVYKLSSFSIYLLEWITILSEILPKQKKEKSPAKVNKASLTDSSVFLIIMKIANAILSLTNLGDELVAIAQKPEN</sequence>
<protein>
    <submittedName>
        <fullName evidence="1">Malonyl-[acyl-carrier protein] O-methyltransferase</fullName>
        <ecNumber evidence="1">2.1.1.197</ecNumber>
    </submittedName>
</protein>